<keyword evidence="4 9" id="KW-0812">Transmembrane</keyword>
<dbReference type="Pfam" id="PF07019">
    <property type="entry name" value="EMC6"/>
    <property type="match status" value="1"/>
</dbReference>
<dbReference type="PANTHER" id="PTHR20994">
    <property type="entry name" value="ER MEMBRANE PROTEIN COMPLEX SUBUNIT 6"/>
    <property type="match status" value="1"/>
</dbReference>
<feature type="transmembrane region" description="Helical" evidence="9">
    <location>
        <begin position="134"/>
        <end position="153"/>
    </location>
</feature>
<dbReference type="PANTHER" id="PTHR20994:SF0">
    <property type="entry name" value="ER MEMBRANE PROTEIN COMPLEX SUBUNIT 6"/>
    <property type="match status" value="1"/>
</dbReference>
<dbReference type="EMBL" id="JO841201">
    <property type="protein sequence ID" value="AEO32818.1"/>
    <property type="molecule type" value="mRNA"/>
</dbReference>
<evidence type="ECO:0000256" key="1">
    <source>
        <dbReference type="ARBA" id="ARBA00004477"/>
    </source>
</evidence>
<comment type="subcellular location">
    <subcellularLocation>
        <location evidence="1">Endoplasmic reticulum membrane</location>
        <topology evidence="1">Multi-pass membrane protein</topology>
    </subcellularLocation>
</comment>
<feature type="non-terminal residue" evidence="10">
    <location>
        <position position="1"/>
    </location>
</feature>
<evidence type="ECO:0000256" key="8">
    <source>
        <dbReference type="ARBA" id="ARBA00031072"/>
    </source>
</evidence>
<evidence type="ECO:0000256" key="3">
    <source>
        <dbReference type="ARBA" id="ARBA00020827"/>
    </source>
</evidence>
<comment type="similarity">
    <text evidence="2">Belongs to the EMC6 family.</text>
</comment>
<keyword evidence="6 9" id="KW-1133">Transmembrane helix</keyword>
<name>G3MH50_AMBMU</name>
<sequence length="192" mass="21588">GSCKEGCCPQCAWFRCFVVYPPVIFRAVIIRRETFSFYPVPAKRRCVSFATCGAHARAASIGNGAACGTRQQRDRMAEYGRKVRSKKEKSGETVAYSEAAMRHNGAVLEYCRTSLAALSGCTAGILGLTGLWGFLFYFATALALWLMLVLRTMNTWHRFLRSRTTFLTTGLFGGLFTYVLFWTFFYGIVHVY</sequence>
<keyword evidence="7 9" id="KW-0472">Membrane</keyword>
<keyword evidence="5" id="KW-0256">Endoplasmic reticulum</keyword>
<dbReference type="AlphaFoldDB" id="G3MH50"/>
<organism evidence="10">
    <name type="scientific">Amblyomma maculatum</name>
    <name type="common">Gulf Coast tick</name>
    <dbReference type="NCBI Taxonomy" id="34609"/>
    <lineage>
        <taxon>Eukaryota</taxon>
        <taxon>Metazoa</taxon>
        <taxon>Ecdysozoa</taxon>
        <taxon>Arthropoda</taxon>
        <taxon>Chelicerata</taxon>
        <taxon>Arachnida</taxon>
        <taxon>Acari</taxon>
        <taxon>Parasitiformes</taxon>
        <taxon>Ixodida</taxon>
        <taxon>Ixodoidea</taxon>
        <taxon>Ixodidae</taxon>
        <taxon>Amblyomminae</taxon>
        <taxon>Amblyomma</taxon>
    </lineage>
</organism>
<accession>G3MH50</accession>
<evidence type="ECO:0000313" key="10">
    <source>
        <dbReference type="EMBL" id="AEO32818.1"/>
    </source>
</evidence>
<dbReference type="GO" id="GO:0034975">
    <property type="term" value="P:protein folding in endoplasmic reticulum"/>
    <property type="evidence" value="ECO:0007669"/>
    <property type="project" value="TreeGrafter"/>
</dbReference>
<evidence type="ECO:0000256" key="7">
    <source>
        <dbReference type="ARBA" id="ARBA00023136"/>
    </source>
</evidence>
<evidence type="ECO:0000256" key="5">
    <source>
        <dbReference type="ARBA" id="ARBA00022824"/>
    </source>
</evidence>
<dbReference type="GO" id="GO:0000045">
    <property type="term" value="P:autophagosome assembly"/>
    <property type="evidence" value="ECO:0007669"/>
    <property type="project" value="TreeGrafter"/>
</dbReference>
<dbReference type="InterPro" id="IPR008504">
    <property type="entry name" value="Emc6"/>
</dbReference>
<evidence type="ECO:0000256" key="2">
    <source>
        <dbReference type="ARBA" id="ARBA00009436"/>
    </source>
</evidence>
<evidence type="ECO:0000256" key="6">
    <source>
        <dbReference type="ARBA" id="ARBA00022989"/>
    </source>
</evidence>
<proteinExistence type="evidence at transcript level"/>
<protein>
    <recommendedName>
        <fullName evidence="3">ER membrane protein complex subunit 6</fullName>
    </recommendedName>
    <alternativeName>
        <fullName evidence="8">Transmembrane protein 93</fullName>
    </alternativeName>
</protein>
<dbReference type="InterPro" id="IPR029008">
    <property type="entry name" value="EMC6-like"/>
</dbReference>
<feature type="transmembrane region" description="Helical" evidence="9">
    <location>
        <begin position="165"/>
        <end position="189"/>
    </location>
</feature>
<reference evidence="10" key="1">
    <citation type="journal article" date="2011" name="PLoS ONE">
        <title>A deep insight into the sialotranscriptome of the gulf coast tick, Amblyomma maculatum.</title>
        <authorList>
            <person name="Karim S."/>
            <person name="Singh P."/>
            <person name="Ribeiro J.M."/>
        </authorList>
    </citation>
    <scope>NUCLEOTIDE SEQUENCE</scope>
    <source>
        <tissue evidence="10">Salivary gland</tissue>
    </source>
</reference>
<evidence type="ECO:0000256" key="9">
    <source>
        <dbReference type="SAM" id="Phobius"/>
    </source>
</evidence>
<evidence type="ECO:0000256" key="4">
    <source>
        <dbReference type="ARBA" id="ARBA00022692"/>
    </source>
</evidence>
<dbReference type="GO" id="GO:0072546">
    <property type="term" value="C:EMC complex"/>
    <property type="evidence" value="ECO:0007669"/>
    <property type="project" value="InterPro"/>
</dbReference>